<dbReference type="PROSITE" id="PS50172">
    <property type="entry name" value="BRCT"/>
    <property type="match status" value="6"/>
</dbReference>
<dbReference type="VEuPathDB" id="VectorBase:LLONM1_010017"/>
<sequence length="1304" mass="146088">MNLSMQRDTVVFHCVLQNGCPKEVAHSLLSCAEQIQEHMNIASEIKWVDEPYCLTLDAGKLQKTDIFIFDEFSGKAFDHLCQKSRALIVGPSCLEDCLTLDLSVPLGTSPIQNVAMHGMVVCPSGISKAEKAEIEKLVLWMGGYFTNQLDVSCTHLVTSTVRSKKYEEAATRELQILHPDWVKDVWETNQRQKVTASDAVFEKHRLPIFYRLVITSTQLPIAEREAIKKLVEQNGGRYSPEYKTNVVNILILKKTATSSEKYKLSLKYKIDCLTPEWIYDSVRKKYAVPIETYRVSSVKHSTPTKDANDLSRFSMMSDISRISSATSATPKAIEIDETVPDQSQSSAKAATTPCRESLKGKLGHLQKNSKGSGAFLDGISIFLMGFTRTESMALNKIISNAGATLYTQLSDNVSHVICGEPSGSDLKSLHKAKVHCKIVTFDWLLECQKEKHAVDEEPYLQLLRKEILDAEPPSPASKRSIEAMNSSFKKPEIPRRKLNLDPGPSTSVVQKYLPPVDASSASAGMSKTTNNPDISNTDPEEEEILTFLKDKNFYLYGYEEELSQAVMDVEMAGGMVVNENFKGTVDYVFVPVAGLECINPPVKGKQIVNDLWLEECVGSRDILPVQYYHQPIVYQGIKDLLYGINISFTNITGCLKLYLSALAGALGATILDQYPKKETPLLICSKPEGSKYSAALRWNYPVVTEKWLLETYKERKIKKIGDYLLAKVTIPEHIEVFRKLNQEEEEPKQSQNIVPEEIYLGDVTTEGNPPNDCINVPQESFHEASGRAKRTSPADQGDVSQSRRPQKRNSNEMDEEDEEDDVDTPEVVRVASKSTPLMPLKTPIRHKRLALLSIDTPTNREAEDTPTMKSVKEMGDFETPVRNTIRDVMKKNYPIEMNPDGTVKTPETPYWTKMPSTPLAWNANASPRTQWAVKRKVEAAEAMRFPKIPPREKSPTARELRRQFYRTLLGEDRFNEAERLNKASQSQRLPPAEAAATSSSGSSVPTQVSDSVKKLQNFLDKKTSDVQPKQLVFTETAETYPEPQSAVGVSEALVDWVDPSEYHPYLHDEVEGGAKKATAAAAAVKKIYKFHLAGISENKQKVMGMIADLGGVALTSDTYDPSCTHLVFERLNQGEKVMGAVASGKWILNIKYIHDSFRSKRFLPEEEYEAGNGTLPFLSQLTDGERRVARAGFRWRRKINGHIPGEVTDGAYKGITCVLMFSNQADAIARMIEAGKGRVLRLKAPLSEKREIKDVTHVFLSRNNQLSDSDREFLLRRKIHILAQKYITAHLFEETTPDPGKFSI</sequence>
<feature type="domain" description="BRCT" evidence="3">
    <location>
        <begin position="1088"/>
        <end position="1170"/>
    </location>
</feature>
<dbReference type="EMBL" id="AJWK01027995">
    <property type="status" value="NOT_ANNOTATED_CDS"/>
    <property type="molecule type" value="Genomic_DNA"/>
</dbReference>
<dbReference type="PANTHER" id="PTHR13561">
    <property type="entry name" value="DNA REPLICATION REGULATOR DPB11-RELATED"/>
    <property type="match status" value="1"/>
</dbReference>
<feature type="compositionally biased region" description="Acidic residues" evidence="2">
    <location>
        <begin position="812"/>
        <end position="824"/>
    </location>
</feature>
<feature type="domain" description="BRCT" evidence="3">
    <location>
        <begin position="371"/>
        <end position="461"/>
    </location>
</feature>
<dbReference type="InterPro" id="IPR036420">
    <property type="entry name" value="BRCT_dom_sf"/>
</dbReference>
<feature type="domain" description="BRCT" evidence="3">
    <location>
        <begin position="543"/>
        <end position="630"/>
    </location>
</feature>
<name>A0A1B0CTU4_LUTLO</name>
<dbReference type="GO" id="GO:0006270">
    <property type="term" value="P:DNA replication initiation"/>
    <property type="evidence" value="ECO:0007669"/>
    <property type="project" value="TreeGrafter"/>
</dbReference>
<dbReference type="CDD" id="cd17731">
    <property type="entry name" value="BRCT_TopBP1_rpt2_like"/>
    <property type="match status" value="1"/>
</dbReference>
<dbReference type="EnsemblMetazoa" id="LLOJ008294-RA">
    <property type="protein sequence ID" value="LLOJ008294-PA"/>
    <property type="gene ID" value="LLOJ008294"/>
</dbReference>
<reference evidence="4" key="1">
    <citation type="submission" date="2020-05" db="UniProtKB">
        <authorList>
            <consortium name="EnsemblMetazoa"/>
        </authorList>
    </citation>
    <scope>IDENTIFICATION</scope>
    <source>
        <strain evidence="4">Jacobina</strain>
    </source>
</reference>
<keyword evidence="1" id="KW-0677">Repeat</keyword>
<feature type="domain" description="BRCT" evidence="3">
    <location>
        <begin position="212"/>
        <end position="295"/>
    </location>
</feature>
<evidence type="ECO:0000256" key="2">
    <source>
        <dbReference type="SAM" id="MobiDB-lite"/>
    </source>
</evidence>
<dbReference type="Gene3D" id="3.40.50.10190">
    <property type="entry name" value="BRCT domain"/>
    <property type="match status" value="8"/>
</dbReference>
<feature type="region of interest" description="Disordered" evidence="2">
    <location>
        <begin position="519"/>
        <end position="539"/>
    </location>
</feature>
<protein>
    <recommendedName>
        <fullName evidence="3">BRCT domain-containing protein</fullName>
    </recommendedName>
</protein>
<dbReference type="SMART" id="SM00292">
    <property type="entry name" value="BRCT"/>
    <property type="match status" value="7"/>
</dbReference>
<dbReference type="PANTHER" id="PTHR13561:SF20">
    <property type="entry name" value="DNA TOPOISOMERASE 2-BINDING PROTEIN 1"/>
    <property type="match status" value="1"/>
</dbReference>
<evidence type="ECO:0000313" key="5">
    <source>
        <dbReference type="Proteomes" id="UP000092461"/>
    </source>
</evidence>
<proteinExistence type="predicted"/>
<dbReference type="GO" id="GO:0007095">
    <property type="term" value="P:mitotic G2 DNA damage checkpoint signaling"/>
    <property type="evidence" value="ECO:0007669"/>
    <property type="project" value="TreeGrafter"/>
</dbReference>
<feature type="compositionally biased region" description="Polar residues" evidence="2">
    <location>
        <begin position="519"/>
        <end position="537"/>
    </location>
</feature>
<feature type="domain" description="BRCT" evidence="3">
    <location>
        <begin position="629"/>
        <end position="725"/>
    </location>
</feature>
<dbReference type="FunFam" id="3.40.50.10190:FF:000020">
    <property type="entry name" value="DNA topoisomerase II binding protein 1"/>
    <property type="match status" value="1"/>
</dbReference>
<feature type="region of interest" description="Disordered" evidence="2">
    <location>
        <begin position="762"/>
        <end position="830"/>
    </location>
</feature>
<dbReference type="InterPro" id="IPR059215">
    <property type="entry name" value="BRCT2_TopBP1-like"/>
</dbReference>
<dbReference type="InterPro" id="IPR001357">
    <property type="entry name" value="BRCT_dom"/>
</dbReference>
<dbReference type="CDD" id="cd17738">
    <property type="entry name" value="BRCT_TopBP1_rpt7"/>
    <property type="match status" value="1"/>
</dbReference>
<accession>A0A1B0CTU4</accession>
<dbReference type="VEuPathDB" id="VectorBase:LLOJ008294"/>
<dbReference type="Pfam" id="PF12738">
    <property type="entry name" value="PTCB-BRCT"/>
    <property type="match status" value="1"/>
</dbReference>
<feature type="region of interest" description="Disordered" evidence="2">
    <location>
        <begin position="979"/>
        <end position="1009"/>
    </location>
</feature>
<dbReference type="Pfam" id="PF00533">
    <property type="entry name" value="BRCT"/>
    <property type="match status" value="4"/>
</dbReference>
<feature type="domain" description="BRCT" evidence="3">
    <location>
        <begin position="111"/>
        <end position="184"/>
    </location>
</feature>
<evidence type="ECO:0000313" key="4">
    <source>
        <dbReference type="EnsemblMetazoa" id="LLOJ008294-PA"/>
    </source>
</evidence>
<feature type="compositionally biased region" description="Low complexity" evidence="2">
    <location>
        <begin position="991"/>
        <end position="1009"/>
    </location>
</feature>
<dbReference type="SUPFAM" id="SSF52113">
    <property type="entry name" value="BRCT domain"/>
    <property type="match status" value="6"/>
</dbReference>
<dbReference type="Proteomes" id="UP000092461">
    <property type="component" value="Unassembled WGS sequence"/>
</dbReference>
<keyword evidence="5" id="KW-1185">Reference proteome</keyword>
<dbReference type="FunFam" id="3.40.50.10190:FF:000018">
    <property type="entry name" value="DNA topoisomerase 2-binding protein 1"/>
    <property type="match status" value="1"/>
</dbReference>
<dbReference type="GO" id="GO:0033314">
    <property type="term" value="P:mitotic DNA replication checkpoint signaling"/>
    <property type="evidence" value="ECO:0007669"/>
    <property type="project" value="TreeGrafter"/>
</dbReference>
<evidence type="ECO:0000259" key="3">
    <source>
        <dbReference type="PROSITE" id="PS50172"/>
    </source>
</evidence>
<evidence type="ECO:0000256" key="1">
    <source>
        <dbReference type="ARBA" id="ARBA00022737"/>
    </source>
</evidence>
<organism evidence="4 5">
    <name type="scientific">Lutzomyia longipalpis</name>
    <name type="common">Sand fly</name>
    <dbReference type="NCBI Taxonomy" id="7200"/>
    <lineage>
        <taxon>Eukaryota</taxon>
        <taxon>Metazoa</taxon>
        <taxon>Ecdysozoa</taxon>
        <taxon>Arthropoda</taxon>
        <taxon>Hexapoda</taxon>
        <taxon>Insecta</taxon>
        <taxon>Pterygota</taxon>
        <taxon>Neoptera</taxon>
        <taxon>Endopterygota</taxon>
        <taxon>Diptera</taxon>
        <taxon>Nematocera</taxon>
        <taxon>Psychodoidea</taxon>
        <taxon>Psychodidae</taxon>
        <taxon>Lutzomyia</taxon>
        <taxon>Lutzomyia</taxon>
    </lineage>
</organism>